<gene>
    <name evidence="1" type="ORF">H5410_017323</name>
</gene>
<dbReference type="EMBL" id="JACXVP010000003">
    <property type="protein sequence ID" value="KAG5617499.1"/>
    <property type="molecule type" value="Genomic_DNA"/>
</dbReference>
<protein>
    <submittedName>
        <fullName evidence="1">Uncharacterized protein</fullName>
    </submittedName>
</protein>
<keyword evidence="2" id="KW-1185">Reference proteome</keyword>
<evidence type="ECO:0000313" key="2">
    <source>
        <dbReference type="Proteomes" id="UP000824120"/>
    </source>
</evidence>
<organism evidence="1 2">
    <name type="scientific">Solanum commersonii</name>
    <name type="common">Commerson's wild potato</name>
    <name type="synonym">Commerson's nightshade</name>
    <dbReference type="NCBI Taxonomy" id="4109"/>
    <lineage>
        <taxon>Eukaryota</taxon>
        <taxon>Viridiplantae</taxon>
        <taxon>Streptophyta</taxon>
        <taxon>Embryophyta</taxon>
        <taxon>Tracheophyta</taxon>
        <taxon>Spermatophyta</taxon>
        <taxon>Magnoliopsida</taxon>
        <taxon>eudicotyledons</taxon>
        <taxon>Gunneridae</taxon>
        <taxon>Pentapetalae</taxon>
        <taxon>asterids</taxon>
        <taxon>lamiids</taxon>
        <taxon>Solanales</taxon>
        <taxon>Solanaceae</taxon>
        <taxon>Solanoideae</taxon>
        <taxon>Solaneae</taxon>
        <taxon>Solanum</taxon>
    </lineage>
</organism>
<sequence length="79" mass="9142">MADFVDTSAEEEQLLHLKAIILALEAICMWLDDIPLKEQFPDLYAISTNQYSTVEDCYSNGGWNLFLKIIYMIGSRRHE</sequence>
<dbReference type="Proteomes" id="UP000824120">
    <property type="component" value="Chromosome 3"/>
</dbReference>
<evidence type="ECO:0000313" key="1">
    <source>
        <dbReference type="EMBL" id="KAG5617499.1"/>
    </source>
</evidence>
<accession>A0A9J5ZZM0</accession>
<name>A0A9J5ZZM0_SOLCO</name>
<reference evidence="1 2" key="1">
    <citation type="submission" date="2020-09" db="EMBL/GenBank/DDBJ databases">
        <title>De no assembly of potato wild relative species, Solanum commersonii.</title>
        <authorList>
            <person name="Cho K."/>
        </authorList>
    </citation>
    <scope>NUCLEOTIDE SEQUENCE [LARGE SCALE GENOMIC DNA]</scope>
    <source>
        <strain evidence="1">LZ3.2</strain>
        <tissue evidence="1">Leaf</tissue>
    </source>
</reference>
<dbReference type="AlphaFoldDB" id="A0A9J5ZZM0"/>
<proteinExistence type="predicted"/>
<comment type="caution">
    <text evidence="1">The sequence shown here is derived from an EMBL/GenBank/DDBJ whole genome shotgun (WGS) entry which is preliminary data.</text>
</comment>